<dbReference type="InterPro" id="IPR013761">
    <property type="entry name" value="SAM/pointed_sf"/>
</dbReference>
<organism evidence="2 3">
    <name type="scientific">Lolium multiflorum</name>
    <name type="common">Italian ryegrass</name>
    <name type="synonym">Lolium perenne subsp. multiflorum</name>
    <dbReference type="NCBI Taxonomy" id="4521"/>
    <lineage>
        <taxon>Eukaryota</taxon>
        <taxon>Viridiplantae</taxon>
        <taxon>Streptophyta</taxon>
        <taxon>Embryophyta</taxon>
        <taxon>Tracheophyta</taxon>
        <taxon>Spermatophyta</taxon>
        <taxon>Magnoliopsida</taxon>
        <taxon>Liliopsida</taxon>
        <taxon>Poales</taxon>
        <taxon>Poaceae</taxon>
        <taxon>BOP clade</taxon>
        <taxon>Pooideae</taxon>
        <taxon>Poodae</taxon>
        <taxon>Poeae</taxon>
        <taxon>Poeae Chloroplast Group 2 (Poeae type)</taxon>
        <taxon>Loliodinae</taxon>
        <taxon>Loliinae</taxon>
        <taxon>Lolium</taxon>
    </lineage>
</organism>
<sequence>MDWYAWLSKAGLTPAATYEYGLLFSENELEPADAPDFDHDLLKSMGVAVAKHRLEILKLARKDAAAAAASANSLSSSVTARLARKAGRCIARCARRLAGGGRASTSVVPRICSSGRASTTVVPRICSGSDDVVVRAGALRQRKRGVKKMVLMITDSGVATGAGGGVRFSSGSSQKASLMFHDCAYEEDEEEEDASGGEEEQSSDGGAAAATGRGEIKWDCMFQDLKPT</sequence>
<evidence type="ECO:0008006" key="4">
    <source>
        <dbReference type="Google" id="ProtNLM"/>
    </source>
</evidence>
<feature type="compositionally biased region" description="Acidic residues" evidence="1">
    <location>
        <begin position="187"/>
        <end position="202"/>
    </location>
</feature>
<evidence type="ECO:0000313" key="2">
    <source>
        <dbReference type="EMBL" id="KAK1613017.1"/>
    </source>
</evidence>
<name>A0AAD8R396_LOLMU</name>
<evidence type="ECO:0000256" key="1">
    <source>
        <dbReference type="SAM" id="MobiDB-lite"/>
    </source>
</evidence>
<gene>
    <name evidence="2" type="ORF">QYE76_036690</name>
</gene>
<evidence type="ECO:0000313" key="3">
    <source>
        <dbReference type="Proteomes" id="UP001231189"/>
    </source>
</evidence>
<feature type="region of interest" description="Disordered" evidence="1">
    <location>
        <begin position="187"/>
        <end position="215"/>
    </location>
</feature>
<dbReference type="Proteomes" id="UP001231189">
    <property type="component" value="Unassembled WGS sequence"/>
</dbReference>
<dbReference type="CDD" id="cd09487">
    <property type="entry name" value="SAM_superfamily"/>
    <property type="match status" value="1"/>
</dbReference>
<dbReference type="PANTHER" id="PTHR33915">
    <property type="entry name" value="OSJNBA0033G05.11 PROTEIN"/>
    <property type="match status" value="1"/>
</dbReference>
<proteinExistence type="predicted"/>
<protein>
    <recommendedName>
        <fullName evidence="4">SAM domain-containing protein</fullName>
    </recommendedName>
</protein>
<comment type="caution">
    <text evidence="2">The sequence shown here is derived from an EMBL/GenBank/DDBJ whole genome shotgun (WGS) entry which is preliminary data.</text>
</comment>
<keyword evidence="3" id="KW-1185">Reference proteome</keyword>
<dbReference type="AlphaFoldDB" id="A0AAD8R396"/>
<accession>A0AAD8R396</accession>
<dbReference type="Gene3D" id="1.10.150.50">
    <property type="entry name" value="Transcription Factor, Ets-1"/>
    <property type="match status" value="1"/>
</dbReference>
<reference evidence="2" key="1">
    <citation type="submission" date="2023-07" db="EMBL/GenBank/DDBJ databases">
        <title>A chromosome-level genome assembly of Lolium multiflorum.</title>
        <authorList>
            <person name="Chen Y."/>
            <person name="Copetti D."/>
            <person name="Kolliker R."/>
            <person name="Studer B."/>
        </authorList>
    </citation>
    <scope>NUCLEOTIDE SEQUENCE</scope>
    <source>
        <strain evidence="2">02402/16</strain>
        <tissue evidence="2">Leaf</tissue>
    </source>
</reference>
<dbReference type="EMBL" id="JAUUTY010000007">
    <property type="protein sequence ID" value="KAK1613017.1"/>
    <property type="molecule type" value="Genomic_DNA"/>
</dbReference>
<dbReference type="PANTHER" id="PTHR33915:SF12">
    <property type="entry name" value="OS06G0645500 PROTEIN"/>
    <property type="match status" value="1"/>
</dbReference>